<keyword evidence="1" id="KW-1133">Transmembrane helix</keyword>
<organism evidence="2 3">
    <name type="scientific">Rhodovulum steppense</name>
    <dbReference type="NCBI Taxonomy" id="540251"/>
    <lineage>
        <taxon>Bacteria</taxon>
        <taxon>Pseudomonadati</taxon>
        <taxon>Pseudomonadota</taxon>
        <taxon>Alphaproteobacteria</taxon>
        <taxon>Rhodobacterales</taxon>
        <taxon>Paracoccaceae</taxon>
        <taxon>Rhodovulum</taxon>
    </lineage>
</organism>
<keyword evidence="1" id="KW-0472">Membrane</keyword>
<dbReference type="EMBL" id="SLVM01000012">
    <property type="protein sequence ID" value="TCM84441.1"/>
    <property type="molecule type" value="Genomic_DNA"/>
</dbReference>
<gene>
    <name evidence="2" type="ORF">EV216_11278</name>
</gene>
<reference evidence="2 3" key="1">
    <citation type="submission" date="2019-03" db="EMBL/GenBank/DDBJ databases">
        <title>Genomic Encyclopedia of Type Strains, Phase IV (KMG-IV): sequencing the most valuable type-strain genomes for metagenomic binning, comparative biology and taxonomic classification.</title>
        <authorList>
            <person name="Goeker M."/>
        </authorList>
    </citation>
    <scope>NUCLEOTIDE SEQUENCE [LARGE SCALE GENOMIC DNA]</scope>
    <source>
        <strain evidence="2 3">DSM 21153</strain>
    </source>
</reference>
<name>A0A4R1YTQ0_9RHOB</name>
<sequence>MTILLVFAGWAAGPIVVYAALSHGLRRALPEFLALIGGYSVFVWLTWAALVRGAGGPVAPMSVIGPWAGVAVLSGLLYALGAWIGRDR</sequence>
<dbReference type="RefSeq" id="WP_132695032.1">
    <property type="nucleotide sequence ID" value="NZ_SLVM01000012.1"/>
</dbReference>
<comment type="caution">
    <text evidence="2">The sequence shown here is derived from an EMBL/GenBank/DDBJ whole genome shotgun (WGS) entry which is preliminary data.</text>
</comment>
<accession>A0A4R1YTQ0</accession>
<protein>
    <submittedName>
        <fullName evidence="2">Uncharacterized protein</fullName>
    </submittedName>
</protein>
<dbReference type="Proteomes" id="UP000295277">
    <property type="component" value="Unassembled WGS sequence"/>
</dbReference>
<proteinExistence type="predicted"/>
<keyword evidence="1" id="KW-0812">Transmembrane</keyword>
<dbReference type="OrthoDB" id="7863273at2"/>
<evidence type="ECO:0000313" key="2">
    <source>
        <dbReference type="EMBL" id="TCM84441.1"/>
    </source>
</evidence>
<evidence type="ECO:0000313" key="3">
    <source>
        <dbReference type="Proteomes" id="UP000295277"/>
    </source>
</evidence>
<dbReference type="AlphaFoldDB" id="A0A4R1YTQ0"/>
<keyword evidence="3" id="KW-1185">Reference proteome</keyword>
<feature type="transmembrane region" description="Helical" evidence="1">
    <location>
        <begin position="29"/>
        <end position="51"/>
    </location>
</feature>
<feature type="transmembrane region" description="Helical" evidence="1">
    <location>
        <begin position="63"/>
        <end position="84"/>
    </location>
</feature>
<evidence type="ECO:0000256" key="1">
    <source>
        <dbReference type="SAM" id="Phobius"/>
    </source>
</evidence>